<sequence>MKQKYNLHDEYIKQRSPTWSGMVLEQLRHCCHSLMMIMQNFKEGVQLIDWRGEKITLGDARPMKDICSDKEVILQ</sequence>
<proteinExistence type="predicted"/>
<keyword evidence="2" id="KW-1185">Reference proteome</keyword>
<accession>A0A9N9F6X8</accession>
<name>A0A9N9F6X8_9GLOM</name>
<reference evidence="1" key="1">
    <citation type="submission" date="2021-06" db="EMBL/GenBank/DDBJ databases">
        <authorList>
            <person name="Kallberg Y."/>
            <person name="Tangrot J."/>
            <person name="Rosling A."/>
        </authorList>
    </citation>
    <scope>NUCLEOTIDE SEQUENCE</scope>
    <source>
        <strain evidence="1">IA702</strain>
    </source>
</reference>
<dbReference type="EMBL" id="CAJVPJ010000341">
    <property type="protein sequence ID" value="CAG8513919.1"/>
    <property type="molecule type" value="Genomic_DNA"/>
</dbReference>
<comment type="caution">
    <text evidence="1">The sequence shown here is derived from an EMBL/GenBank/DDBJ whole genome shotgun (WGS) entry which is preliminary data.</text>
</comment>
<organism evidence="1 2">
    <name type="scientific">Paraglomus occultum</name>
    <dbReference type="NCBI Taxonomy" id="144539"/>
    <lineage>
        <taxon>Eukaryota</taxon>
        <taxon>Fungi</taxon>
        <taxon>Fungi incertae sedis</taxon>
        <taxon>Mucoromycota</taxon>
        <taxon>Glomeromycotina</taxon>
        <taxon>Glomeromycetes</taxon>
        <taxon>Paraglomerales</taxon>
        <taxon>Paraglomeraceae</taxon>
        <taxon>Paraglomus</taxon>
    </lineage>
</organism>
<dbReference type="Proteomes" id="UP000789572">
    <property type="component" value="Unassembled WGS sequence"/>
</dbReference>
<gene>
    <name evidence="1" type="ORF">POCULU_LOCUS3216</name>
</gene>
<dbReference type="AlphaFoldDB" id="A0A9N9F6X8"/>
<evidence type="ECO:0000313" key="2">
    <source>
        <dbReference type="Proteomes" id="UP000789572"/>
    </source>
</evidence>
<protein>
    <submittedName>
        <fullName evidence="1">1660_t:CDS:1</fullName>
    </submittedName>
</protein>
<evidence type="ECO:0000313" key="1">
    <source>
        <dbReference type="EMBL" id="CAG8513919.1"/>
    </source>
</evidence>